<sequence>MSTYAKFASVYDKLMSDIPYERWIDYLKIVTEKHQLKGRRVLDLGCGTGTISLLLAKEGFEMTGVDLSEDMLAVARAKTEAYAIPFYLQNMTELELHKKFDLILAFCDVLNYLQTKEEILQTLKRIYEHLQEGGLLLFDVHSIYKMTEVFGNRTYAVNDDEVSYIWNCFNEGDLGVEHELSFFIQNERGLYERFDEVHVQKTFPPEEYRTLLKKAGFTILDLSADFGLSLPNEKSERIFFAVKKDFIE</sequence>
<feature type="domain" description="Methyltransferase" evidence="2">
    <location>
        <begin position="41"/>
        <end position="134"/>
    </location>
</feature>
<dbReference type="PANTHER" id="PTHR43861">
    <property type="entry name" value="TRANS-ACONITATE 2-METHYLTRANSFERASE-RELATED"/>
    <property type="match status" value="1"/>
</dbReference>
<keyword evidence="4" id="KW-1185">Reference proteome</keyword>
<protein>
    <submittedName>
        <fullName evidence="3">SAM-dependent methyltransferase</fullName>
    </submittedName>
</protein>
<dbReference type="GO" id="GO:0032259">
    <property type="term" value="P:methylation"/>
    <property type="evidence" value="ECO:0007669"/>
    <property type="project" value="UniProtKB-KW"/>
</dbReference>
<dbReference type="RefSeq" id="WP_116553919.1">
    <property type="nucleotide sequence ID" value="NZ_QCZG01000008.1"/>
</dbReference>
<dbReference type="InterPro" id="IPR029063">
    <property type="entry name" value="SAM-dependent_MTases_sf"/>
</dbReference>
<name>A0A2U1K539_9BACI</name>
<proteinExistence type="predicted"/>
<comment type="caution">
    <text evidence="3">The sequence shown here is derived from an EMBL/GenBank/DDBJ whole genome shotgun (WGS) entry which is preliminary data.</text>
</comment>
<organism evidence="3 4">
    <name type="scientific">Pueribacillus theae</name>
    <dbReference type="NCBI Taxonomy" id="2171751"/>
    <lineage>
        <taxon>Bacteria</taxon>
        <taxon>Bacillati</taxon>
        <taxon>Bacillota</taxon>
        <taxon>Bacilli</taxon>
        <taxon>Bacillales</taxon>
        <taxon>Bacillaceae</taxon>
        <taxon>Pueribacillus</taxon>
    </lineage>
</organism>
<dbReference type="Proteomes" id="UP000245998">
    <property type="component" value="Unassembled WGS sequence"/>
</dbReference>
<dbReference type="GO" id="GO:0008168">
    <property type="term" value="F:methyltransferase activity"/>
    <property type="evidence" value="ECO:0007669"/>
    <property type="project" value="UniProtKB-KW"/>
</dbReference>
<dbReference type="CDD" id="cd02440">
    <property type="entry name" value="AdoMet_MTases"/>
    <property type="match status" value="1"/>
</dbReference>
<dbReference type="SUPFAM" id="SSF53335">
    <property type="entry name" value="S-adenosyl-L-methionine-dependent methyltransferases"/>
    <property type="match status" value="1"/>
</dbReference>
<reference evidence="3 4" key="1">
    <citation type="submission" date="2018-04" db="EMBL/GenBank/DDBJ databases">
        <title>Camelliibacillus theae gen. nov., sp. nov., isolated from Pu'er tea.</title>
        <authorList>
            <person name="Niu L."/>
        </authorList>
    </citation>
    <scope>NUCLEOTIDE SEQUENCE [LARGE SCALE GENOMIC DNA]</scope>
    <source>
        <strain evidence="3 4">T8</strain>
    </source>
</reference>
<evidence type="ECO:0000313" key="4">
    <source>
        <dbReference type="Proteomes" id="UP000245998"/>
    </source>
</evidence>
<dbReference type="OrthoDB" id="9811589at2"/>
<keyword evidence="1 3" id="KW-0808">Transferase</keyword>
<dbReference type="Gene3D" id="2.20.25.110">
    <property type="entry name" value="S-adenosyl-L-methionine-dependent methyltransferases"/>
    <property type="match status" value="1"/>
</dbReference>
<dbReference type="AlphaFoldDB" id="A0A2U1K539"/>
<evidence type="ECO:0000259" key="2">
    <source>
        <dbReference type="Pfam" id="PF13649"/>
    </source>
</evidence>
<keyword evidence="3" id="KW-0489">Methyltransferase</keyword>
<dbReference type="Pfam" id="PF13649">
    <property type="entry name" value="Methyltransf_25"/>
    <property type="match status" value="1"/>
</dbReference>
<dbReference type="InterPro" id="IPR041698">
    <property type="entry name" value="Methyltransf_25"/>
</dbReference>
<accession>A0A2U1K539</accession>
<gene>
    <name evidence="3" type="ORF">DCC39_05680</name>
</gene>
<dbReference type="Gene3D" id="3.40.50.150">
    <property type="entry name" value="Vaccinia Virus protein VP39"/>
    <property type="match status" value="1"/>
</dbReference>
<dbReference type="EMBL" id="QCZG01000008">
    <property type="protein sequence ID" value="PWA12502.1"/>
    <property type="molecule type" value="Genomic_DNA"/>
</dbReference>
<evidence type="ECO:0000256" key="1">
    <source>
        <dbReference type="ARBA" id="ARBA00022679"/>
    </source>
</evidence>
<evidence type="ECO:0000313" key="3">
    <source>
        <dbReference type="EMBL" id="PWA12502.1"/>
    </source>
</evidence>